<dbReference type="AlphaFoldDB" id="R4Z667"/>
<evidence type="ECO:0000256" key="8">
    <source>
        <dbReference type="ARBA" id="ARBA00023136"/>
    </source>
</evidence>
<dbReference type="Pfam" id="PF01252">
    <property type="entry name" value="Peptidase_A8"/>
    <property type="match status" value="1"/>
</dbReference>
<feature type="transmembrane region" description="Helical" evidence="9">
    <location>
        <begin position="90"/>
        <end position="109"/>
    </location>
</feature>
<dbReference type="HAMAP" id="MF_00161">
    <property type="entry name" value="LspA"/>
    <property type="match status" value="1"/>
</dbReference>
<comment type="caution">
    <text evidence="11">The sequence shown here is derived from an EMBL/GenBank/DDBJ whole genome shotgun (WGS) entry which is preliminary data.</text>
</comment>
<reference evidence="11 12" key="1">
    <citation type="journal article" date="2013" name="ISME J.">
        <title>Metabolic model for the filamentous 'Candidatus Microthrix parvicella' based on genomic and metagenomic analyses.</title>
        <authorList>
            <person name="Jon McIlroy S."/>
            <person name="Kristiansen R."/>
            <person name="Albertsen M."/>
            <person name="Michael Karst S."/>
            <person name="Rossetti S."/>
            <person name="Lund Nielsen J."/>
            <person name="Tandoi V."/>
            <person name="James Seviour R."/>
            <person name="Nielsen P.H."/>
        </authorList>
    </citation>
    <scope>NUCLEOTIDE SEQUENCE [LARGE SCALE GENOMIC DNA]</scope>
    <source>
        <strain evidence="11 12">RN1</strain>
    </source>
</reference>
<dbReference type="GO" id="GO:0004190">
    <property type="term" value="F:aspartic-type endopeptidase activity"/>
    <property type="evidence" value="ECO:0007669"/>
    <property type="project" value="UniProtKB-UniRule"/>
</dbReference>
<evidence type="ECO:0000313" key="11">
    <source>
        <dbReference type="EMBL" id="CCM65061.1"/>
    </source>
</evidence>
<dbReference type="PANTHER" id="PTHR33695:SF1">
    <property type="entry name" value="LIPOPROTEIN SIGNAL PEPTIDASE"/>
    <property type="match status" value="1"/>
</dbReference>
<evidence type="ECO:0000256" key="1">
    <source>
        <dbReference type="ARBA" id="ARBA00006139"/>
    </source>
</evidence>
<dbReference type="GO" id="GO:0005886">
    <property type="term" value="C:plasma membrane"/>
    <property type="evidence" value="ECO:0007669"/>
    <property type="project" value="UniProtKB-SubCell"/>
</dbReference>
<feature type="transmembrane region" description="Helical" evidence="9">
    <location>
        <begin position="66"/>
        <end position="83"/>
    </location>
</feature>
<dbReference type="PRINTS" id="PR00781">
    <property type="entry name" value="LIPOSIGPTASE"/>
</dbReference>
<comment type="similarity">
    <text evidence="1 9 10">Belongs to the peptidase A8 family.</text>
</comment>
<name>R4Z667_9ACTN</name>
<protein>
    <recommendedName>
        <fullName evidence="9">Lipoprotein signal peptidase</fullName>
        <ecNumber evidence="9">3.4.23.36</ecNumber>
    </recommendedName>
    <alternativeName>
        <fullName evidence="9">Prolipoprotein signal peptidase</fullName>
    </alternativeName>
    <alternativeName>
        <fullName evidence="9">Signal peptidase II</fullName>
        <shortName evidence="9">SPase II</shortName>
    </alternativeName>
</protein>
<comment type="function">
    <text evidence="9">This protein specifically catalyzes the removal of signal peptides from prolipoproteins.</text>
</comment>
<evidence type="ECO:0000256" key="4">
    <source>
        <dbReference type="ARBA" id="ARBA00022692"/>
    </source>
</evidence>
<dbReference type="EC" id="3.4.23.36" evidence="9"/>
<dbReference type="Proteomes" id="UP000018291">
    <property type="component" value="Unassembled WGS sequence"/>
</dbReference>
<sequence length="158" mass="15969">MNPTGSDLGRQRLRIVVAAGAVVAIDLLSKAASSAYLTAEGIDLPGPLDLRLAYNTGMAFSLGNNAPTWLIVALTGGVAVVIATVAWRGVFASSVAAGVVVGGAIANVADRVQAGTVVDMLHTGWWPTFNLADVAIVCGAAALVLTTLRAPAEQASES</sequence>
<evidence type="ECO:0000256" key="7">
    <source>
        <dbReference type="ARBA" id="ARBA00022989"/>
    </source>
</evidence>
<keyword evidence="6 9" id="KW-0378">Hydrolase</keyword>
<dbReference type="OrthoDB" id="4308908at2"/>
<keyword evidence="4 9" id="KW-0812">Transmembrane</keyword>
<comment type="pathway">
    <text evidence="9">Protein modification; lipoprotein biosynthesis (signal peptide cleavage).</text>
</comment>
<keyword evidence="11" id="KW-0449">Lipoprotein</keyword>
<evidence type="ECO:0000256" key="3">
    <source>
        <dbReference type="ARBA" id="ARBA00022670"/>
    </source>
</evidence>
<feature type="transmembrane region" description="Helical" evidence="9">
    <location>
        <begin position="129"/>
        <end position="148"/>
    </location>
</feature>
<dbReference type="InterPro" id="IPR001872">
    <property type="entry name" value="Peptidase_A8"/>
</dbReference>
<proteinExistence type="inferred from homology"/>
<evidence type="ECO:0000256" key="5">
    <source>
        <dbReference type="ARBA" id="ARBA00022750"/>
    </source>
</evidence>
<keyword evidence="5 9" id="KW-0064">Aspartyl protease</keyword>
<feature type="transmembrane region" description="Helical" evidence="9">
    <location>
        <begin position="12"/>
        <end position="29"/>
    </location>
</feature>
<evidence type="ECO:0000256" key="9">
    <source>
        <dbReference type="HAMAP-Rule" id="MF_00161"/>
    </source>
</evidence>
<comment type="catalytic activity">
    <reaction evidence="9">
        <text>Release of signal peptides from bacterial membrane prolipoproteins. Hydrolyzes -Xaa-Yaa-Zaa-|-(S,diacylglyceryl)Cys-, in which Xaa is hydrophobic (preferably Leu), and Yaa (Ala or Ser) and Zaa (Gly or Ala) have small, neutral side chains.</text>
        <dbReference type="EC" id="3.4.23.36"/>
    </reaction>
</comment>
<gene>
    <name evidence="9" type="primary">lspA</name>
    <name evidence="11" type="ORF">BN381_500019</name>
</gene>
<keyword evidence="7 9" id="KW-1133">Transmembrane helix</keyword>
<feature type="active site" evidence="9">
    <location>
        <position position="133"/>
    </location>
</feature>
<organism evidence="11 12">
    <name type="scientific">Candidatus Neomicrothrix parvicella RN1</name>
    <dbReference type="NCBI Taxonomy" id="1229780"/>
    <lineage>
        <taxon>Bacteria</taxon>
        <taxon>Bacillati</taxon>
        <taxon>Actinomycetota</taxon>
        <taxon>Acidimicrobiia</taxon>
        <taxon>Acidimicrobiales</taxon>
        <taxon>Microthrixaceae</taxon>
        <taxon>Candidatus Neomicrothrix</taxon>
    </lineage>
</organism>
<accession>R4Z667</accession>
<dbReference type="STRING" id="1229780.BN381_500019"/>
<keyword evidence="12" id="KW-1185">Reference proteome</keyword>
<keyword evidence="3 9" id="KW-0645">Protease</keyword>
<dbReference type="PANTHER" id="PTHR33695">
    <property type="entry name" value="LIPOPROTEIN SIGNAL PEPTIDASE"/>
    <property type="match status" value="1"/>
</dbReference>
<dbReference type="eggNOG" id="COG0597">
    <property type="taxonomic scope" value="Bacteria"/>
</dbReference>
<evidence type="ECO:0000256" key="10">
    <source>
        <dbReference type="RuleBase" id="RU004181"/>
    </source>
</evidence>
<dbReference type="UniPathway" id="UPA00665"/>
<evidence type="ECO:0000256" key="6">
    <source>
        <dbReference type="ARBA" id="ARBA00022801"/>
    </source>
</evidence>
<evidence type="ECO:0000256" key="2">
    <source>
        <dbReference type="ARBA" id="ARBA00022475"/>
    </source>
</evidence>
<dbReference type="NCBIfam" id="TIGR00077">
    <property type="entry name" value="lspA"/>
    <property type="match status" value="1"/>
</dbReference>
<evidence type="ECO:0000313" key="12">
    <source>
        <dbReference type="Proteomes" id="UP000018291"/>
    </source>
</evidence>
<keyword evidence="8 9" id="KW-0472">Membrane</keyword>
<dbReference type="HOGENOM" id="CLU_083252_5_0_11"/>
<keyword evidence="2 9" id="KW-1003">Cell membrane</keyword>
<dbReference type="EMBL" id="CANL01000046">
    <property type="protein sequence ID" value="CCM65061.1"/>
    <property type="molecule type" value="Genomic_DNA"/>
</dbReference>
<dbReference type="RefSeq" id="WP_012229467.1">
    <property type="nucleotide sequence ID" value="NZ_HG422565.1"/>
</dbReference>
<dbReference type="GO" id="GO:0006508">
    <property type="term" value="P:proteolysis"/>
    <property type="evidence" value="ECO:0007669"/>
    <property type="project" value="UniProtKB-KW"/>
</dbReference>
<comment type="subcellular location">
    <subcellularLocation>
        <location evidence="9">Cell membrane</location>
        <topology evidence="9">Multi-pass membrane protein</topology>
    </subcellularLocation>
</comment>
<feature type="active site" evidence="9">
    <location>
        <position position="119"/>
    </location>
</feature>